<evidence type="ECO:0000313" key="2">
    <source>
        <dbReference type="EMBL" id="KAK8395764.1"/>
    </source>
</evidence>
<protein>
    <submittedName>
        <fullName evidence="2">Uncharacterized protein</fullName>
    </submittedName>
</protein>
<dbReference type="Proteomes" id="UP001487740">
    <property type="component" value="Unassembled WGS sequence"/>
</dbReference>
<dbReference type="EMBL" id="JARAKH010000017">
    <property type="protein sequence ID" value="KAK8395764.1"/>
    <property type="molecule type" value="Genomic_DNA"/>
</dbReference>
<feature type="compositionally biased region" description="Polar residues" evidence="1">
    <location>
        <begin position="199"/>
        <end position="215"/>
    </location>
</feature>
<accession>A0AAW0U6R2</accession>
<feature type="region of interest" description="Disordered" evidence="1">
    <location>
        <begin position="194"/>
        <end position="244"/>
    </location>
</feature>
<comment type="caution">
    <text evidence="2">The sequence shown here is derived from an EMBL/GenBank/DDBJ whole genome shotgun (WGS) entry which is preliminary data.</text>
</comment>
<name>A0AAW0U6R2_SCYPA</name>
<dbReference type="AlphaFoldDB" id="A0AAW0U6R2"/>
<keyword evidence="3" id="KW-1185">Reference proteome</keyword>
<evidence type="ECO:0000256" key="1">
    <source>
        <dbReference type="SAM" id="MobiDB-lite"/>
    </source>
</evidence>
<proteinExistence type="predicted"/>
<gene>
    <name evidence="2" type="ORF">O3P69_005695</name>
</gene>
<organism evidence="2 3">
    <name type="scientific">Scylla paramamosain</name>
    <name type="common">Mud crab</name>
    <dbReference type="NCBI Taxonomy" id="85552"/>
    <lineage>
        <taxon>Eukaryota</taxon>
        <taxon>Metazoa</taxon>
        <taxon>Ecdysozoa</taxon>
        <taxon>Arthropoda</taxon>
        <taxon>Crustacea</taxon>
        <taxon>Multicrustacea</taxon>
        <taxon>Malacostraca</taxon>
        <taxon>Eumalacostraca</taxon>
        <taxon>Eucarida</taxon>
        <taxon>Decapoda</taxon>
        <taxon>Pleocyemata</taxon>
        <taxon>Brachyura</taxon>
        <taxon>Eubrachyura</taxon>
        <taxon>Portunoidea</taxon>
        <taxon>Portunidae</taxon>
        <taxon>Portuninae</taxon>
        <taxon>Scylla</taxon>
    </lineage>
</organism>
<reference evidence="2 3" key="1">
    <citation type="submission" date="2023-03" db="EMBL/GenBank/DDBJ databases">
        <title>High-quality genome of Scylla paramamosain provides insights in environmental adaptation.</title>
        <authorList>
            <person name="Zhang L."/>
        </authorList>
    </citation>
    <scope>NUCLEOTIDE SEQUENCE [LARGE SCALE GENOMIC DNA]</scope>
    <source>
        <strain evidence="2">LZ_2023a</strain>
        <tissue evidence="2">Muscle</tissue>
    </source>
</reference>
<sequence length="244" mass="27976">MRKDVNRDDPKFSAFTVKHPPSFMVWDAFGYGGCQPRPLARKLWERQGQFRKSQAVLEPFVAVLANSRSPSLLVLAKTESMKHGRRRSGTIRRKEERILLLYGLDQPQLYSPECCSSAYEEDFVRLRHGMWKRAVWLEGKKEEEGVVPSSWVLEENQTLFWPQGVNAENALHNQQEPDPASWRKFMLKKKAVHMKPASQKPQVTTSQDKVASAPSQVVLPTPPPKVSLDMRSTRTHGMAVKRIR</sequence>
<evidence type="ECO:0000313" key="3">
    <source>
        <dbReference type="Proteomes" id="UP001487740"/>
    </source>
</evidence>